<dbReference type="AlphaFoldDB" id="A0A8J5FUX6"/>
<evidence type="ECO:0000313" key="1">
    <source>
        <dbReference type="EMBL" id="KAG6486116.1"/>
    </source>
</evidence>
<organism evidence="1 2">
    <name type="scientific">Zingiber officinale</name>
    <name type="common">Ginger</name>
    <name type="synonym">Amomum zingiber</name>
    <dbReference type="NCBI Taxonomy" id="94328"/>
    <lineage>
        <taxon>Eukaryota</taxon>
        <taxon>Viridiplantae</taxon>
        <taxon>Streptophyta</taxon>
        <taxon>Embryophyta</taxon>
        <taxon>Tracheophyta</taxon>
        <taxon>Spermatophyta</taxon>
        <taxon>Magnoliopsida</taxon>
        <taxon>Liliopsida</taxon>
        <taxon>Zingiberales</taxon>
        <taxon>Zingiberaceae</taxon>
        <taxon>Zingiber</taxon>
    </lineage>
</organism>
<dbReference type="Proteomes" id="UP000734854">
    <property type="component" value="Unassembled WGS sequence"/>
</dbReference>
<accession>A0A8J5FUX6</accession>
<protein>
    <submittedName>
        <fullName evidence="1">Uncharacterized protein</fullName>
    </submittedName>
</protein>
<reference evidence="1 2" key="1">
    <citation type="submission" date="2020-08" db="EMBL/GenBank/DDBJ databases">
        <title>Plant Genome Project.</title>
        <authorList>
            <person name="Zhang R.-G."/>
        </authorList>
    </citation>
    <scope>NUCLEOTIDE SEQUENCE [LARGE SCALE GENOMIC DNA]</scope>
    <source>
        <tissue evidence="1">Rhizome</tissue>
    </source>
</reference>
<gene>
    <name evidence="1" type="ORF">ZIOFF_054686</name>
</gene>
<comment type="caution">
    <text evidence="1">The sequence shown here is derived from an EMBL/GenBank/DDBJ whole genome shotgun (WGS) entry which is preliminary data.</text>
</comment>
<keyword evidence="2" id="KW-1185">Reference proteome</keyword>
<dbReference type="EMBL" id="JACMSC010000015">
    <property type="protein sequence ID" value="KAG6486116.1"/>
    <property type="molecule type" value="Genomic_DNA"/>
</dbReference>
<sequence>MGKILPKGIGEVQMLMGQKQILCITSKGHHITGLFYLGATYRSSTIIPREDRDAAVHGEELVVVHRRFGVATLFVGSFPICEIAPRTPPHAAGMAPRVYEVEVVVLVDKANGVGLFDDVGVEGVLLV</sequence>
<proteinExistence type="predicted"/>
<name>A0A8J5FUX6_ZINOF</name>
<evidence type="ECO:0000313" key="2">
    <source>
        <dbReference type="Proteomes" id="UP000734854"/>
    </source>
</evidence>